<comment type="caution">
    <text evidence="1">The sequence shown here is derived from an EMBL/GenBank/DDBJ whole genome shotgun (WGS) entry which is preliminary data.</text>
</comment>
<dbReference type="InterPro" id="IPR009912">
    <property type="entry name" value="DUF1451"/>
</dbReference>
<name>A0A401JDC4_9PROT</name>
<dbReference type="EMBL" id="BGOW01000013">
    <property type="protein sequence ID" value="GBL45567.1"/>
    <property type="molecule type" value="Genomic_DNA"/>
</dbReference>
<evidence type="ECO:0000313" key="2">
    <source>
        <dbReference type="Proteomes" id="UP000286806"/>
    </source>
</evidence>
<evidence type="ECO:0008006" key="3">
    <source>
        <dbReference type="Google" id="ProtNLM"/>
    </source>
</evidence>
<accession>A0A401JDC4</accession>
<gene>
    <name evidence="1" type="ORF">SFMTTN_1377</name>
</gene>
<organism evidence="1 2">
    <name type="scientific">Sulfuriferula multivorans</name>
    <dbReference type="NCBI Taxonomy" id="1559896"/>
    <lineage>
        <taxon>Bacteria</taxon>
        <taxon>Pseudomonadati</taxon>
        <taxon>Pseudomonadota</taxon>
        <taxon>Betaproteobacteria</taxon>
        <taxon>Nitrosomonadales</taxon>
        <taxon>Sulfuricellaceae</taxon>
        <taxon>Sulfuriferula</taxon>
    </lineage>
</organism>
<protein>
    <recommendedName>
        <fullName evidence="3">Zinc ribbon-containing protein</fullName>
    </recommendedName>
</protein>
<evidence type="ECO:0000313" key="1">
    <source>
        <dbReference type="EMBL" id="GBL45567.1"/>
    </source>
</evidence>
<reference evidence="1 2" key="1">
    <citation type="journal article" date="2019" name="Front. Microbiol.">
        <title>Genomes of Neutrophilic Sulfur-Oxidizing Chemolithoautotrophs Representing 9 Proteobacterial Species From 8 Genera.</title>
        <authorList>
            <person name="Watanabe T."/>
            <person name="Kojima H."/>
            <person name="Umezawa K."/>
            <person name="Hori C."/>
            <person name="Takasuka T.E."/>
            <person name="Kato Y."/>
            <person name="Fukui M."/>
        </authorList>
    </citation>
    <scope>NUCLEOTIDE SEQUENCE [LARGE SCALE GENOMIC DNA]</scope>
    <source>
        <strain evidence="1 2">TTN</strain>
    </source>
</reference>
<dbReference type="Pfam" id="PF07295">
    <property type="entry name" value="DUF1451"/>
    <property type="match status" value="1"/>
</dbReference>
<sequence>MKDLPPPHDPIEAMGEAYEALLEKALQKAHQSGSAVHDMMSAIRGDIAALNKFSDDEVVQLEEYVKRDMVDAAWYLDKTGKELKDWLGFDVALMKHEFWERFSQAADQTTTALYQLKLEAEIAEYHSGELIGLGTLVCDQCGEKLHFHKPGRIPPCPKCHSAHFHRQHIE</sequence>
<keyword evidence="2" id="KW-1185">Reference proteome</keyword>
<dbReference type="RefSeq" id="WP_124704383.1">
    <property type="nucleotide sequence ID" value="NZ_BGOW01000013.1"/>
</dbReference>
<dbReference type="AlphaFoldDB" id="A0A401JDC4"/>
<dbReference type="Proteomes" id="UP000286806">
    <property type="component" value="Unassembled WGS sequence"/>
</dbReference>
<dbReference type="OrthoDB" id="3174978at2"/>
<proteinExistence type="predicted"/>